<dbReference type="Pfam" id="PF00578">
    <property type="entry name" value="AhpC-TSA"/>
    <property type="match status" value="1"/>
</dbReference>
<evidence type="ECO:0000313" key="4">
    <source>
        <dbReference type="Proteomes" id="UP000283387"/>
    </source>
</evidence>
<evidence type="ECO:0000256" key="1">
    <source>
        <dbReference type="SAM" id="SignalP"/>
    </source>
</evidence>
<proteinExistence type="predicted"/>
<dbReference type="EMBL" id="RAPN01000002">
    <property type="protein sequence ID" value="RKD88385.1"/>
    <property type="molecule type" value="Genomic_DNA"/>
</dbReference>
<dbReference type="SUPFAM" id="SSF52833">
    <property type="entry name" value="Thioredoxin-like"/>
    <property type="match status" value="1"/>
</dbReference>
<dbReference type="InterPro" id="IPR036249">
    <property type="entry name" value="Thioredoxin-like_sf"/>
</dbReference>
<accession>A0A419VYR4</accession>
<dbReference type="InterPro" id="IPR013766">
    <property type="entry name" value="Thioredoxin_domain"/>
</dbReference>
<dbReference type="GO" id="GO:0016853">
    <property type="term" value="F:isomerase activity"/>
    <property type="evidence" value="ECO:0007669"/>
    <property type="project" value="UniProtKB-KW"/>
</dbReference>
<dbReference type="PROSITE" id="PS51352">
    <property type="entry name" value="THIOREDOXIN_2"/>
    <property type="match status" value="1"/>
</dbReference>
<dbReference type="Proteomes" id="UP000283387">
    <property type="component" value="Unassembled WGS sequence"/>
</dbReference>
<keyword evidence="4" id="KW-1185">Reference proteome</keyword>
<dbReference type="RefSeq" id="WP_120274550.1">
    <property type="nucleotide sequence ID" value="NZ_RAPN01000002.1"/>
</dbReference>
<organism evidence="3 4">
    <name type="scientific">Mangrovibacterium diazotrophicum</name>
    <dbReference type="NCBI Taxonomy" id="1261403"/>
    <lineage>
        <taxon>Bacteria</taxon>
        <taxon>Pseudomonadati</taxon>
        <taxon>Bacteroidota</taxon>
        <taxon>Bacteroidia</taxon>
        <taxon>Marinilabiliales</taxon>
        <taxon>Prolixibacteraceae</taxon>
        <taxon>Mangrovibacterium</taxon>
    </lineage>
</organism>
<protein>
    <submittedName>
        <fullName evidence="3">Thiol-disulfide isomerase/thioredoxin</fullName>
    </submittedName>
</protein>
<dbReference type="AlphaFoldDB" id="A0A419VYR4"/>
<evidence type="ECO:0000313" key="3">
    <source>
        <dbReference type="EMBL" id="RKD88385.1"/>
    </source>
</evidence>
<evidence type="ECO:0000259" key="2">
    <source>
        <dbReference type="PROSITE" id="PS51352"/>
    </source>
</evidence>
<dbReference type="OrthoDB" id="9805634at2"/>
<feature type="signal peptide" evidence="1">
    <location>
        <begin position="1"/>
        <end position="28"/>
    </location>
</feature>
<gene>
    <name evidence="3" type="ORF">BC643_3534</name>
</gene>
<dbReference type="CDD" id="cd02966">
    <property type="entry name" value="TlpA_like_family"/>
    <property type="match status" value="1"/>
</dbReference>
<feature type="domain" description="Thioredoxin" evidence="2">
    <location>
        <begin position="334"/>
        <end position="475"/>
    </location>
</feature>
<comment type="caution">
    <text evidence="3">The sequence shown here is derived from an EMBL/GenBank/DDBJ whole genome shotgun (WGS) entry which is preliminary data.</text>
</comment>
<reference evidence="3 4" key="1">
    <citation type="submission" date="2018-09" db="EMBL/GenBank/DDBJ databases">
        <title>Genomic Encyclopedia of Archaeal and Bacterial Type Strains, Phase II (KMG-II): from individual species to whole genera.</title>
        <authorList>
            <person name="Goeker M."/>
        </authorList>
    </citation>
    <scope>NUCLEOTIDE SEQUENCE [LARGE SCALE GENOMIC DNA]</scope>
    <source>
        <strain evidence="3 4">DSM 27148</strain>
    </source>
</reference>
<dbReference type="Gene3D" id="3.40.30.10">
    <property type="entry name" value="Glutaredoxin"/>
    <property type="match status" value="1"/>
</dbReference>
<feature type="chain" id="PRO_5019154348" evidence="1">
    <location>
        <begin position="29"/>
        <end position="475"/>
    </location>
</feature>
<keyword evidence="1" id="KW-0732">Signal</keyword>
<sequence length="475" mass="54917">MKLTPKRLSTFCSLILIFLLPSFGNAQAYQINIDIPAYRDSQLIVAGYYFGNLFVKDTLQLNSSGHAIFQGVKPLDEGIYQLYLNNKTSYDFLVGSDQKFNITIPAGSKKAEIKGAVESEKFQGYINFLAKQKNKFHELSDKEQRLSPKSDSLQKVKTEIQKLDKDVKKYRFQEGTKNKDNFYGKVLLAGHQVELDDSQIPPAYQARDSLKWVYEYNFRKNHYWDYFDLGDIGLWHTPFVKDRLTEYFNRVLLQSPDSVLPEAIRIIEEHRDNPELFQNLTSFLTNNSIQSKVMGMENVFVALAERYYLSGQASWADEKTLENIGREVALRKNNLVGHIAPELLLEGANGEFHSLHQSPTAYTLLVFWEPGCSHCKHEIPKLYDEIFLKAKPSQLSVYAVYTMTDKKEWTDFIDEHELNDWMNLWDPTQISDMKLLYGVRTTPSLFLLDKDKKIVAKQLDIPGMKRLLKVLNVMQ</sequence>
<keyword evidence="3" id="KW-0413">Isomerase</keyword>
<dbReference type="InterPro" id="IPR000866">
    <property type="entry name" value="AhpC/TSA"/>
</dbReference>
<name>A0A419VYR4_9BACT</name>